<proteinExistence type="predicted"/>
<evidence type="ECO:0000313" key="2">
    <source>
        <dbReference type="EMBL" id="KAF0711412.1"/>
    </source>
</evidence>
<comment type="caution">
    <text evidence="2">The sequence shown here is derived from an EMBL/GenBank/DDBJ whole genome shotgun (WGS) entry which is preliminary data.</text>
</comment>
<feature type="non-terminal residue" evidence="2">
    <location>
        <position position="1"/>
    </location>
</feature>
<evidence type="ECO:0000313" key="3">
    <source>
        <dbReference type="Proteomes" id="UP000469452"/>
    </source>
</evidence>
<evidence type="ECO:0000256" key="1">
    <source>
        <dbReference type="SAM" id="MobiDB-lite"/>
    </source>
</evidence>
<gene>
    <name evidence="2" type="ORF">AaE_012221</name>
</gene>
<accession>A0A6A4ZHF7</accession>
<reference evidence="2 3" key="1">
    <citation type="submission" date="2019-06" db="EMBL/GenBank/DDBJ databases">
        <title>Genomics analysis of Aphanomyces spp. identifies a new class of oomycete effector associated with host adaptation.</title>
        <authorList>
            <person name="Gaulin E."/>
        </authorList>
    </citation>
    <scope>NUCLEOTIDE SEQUENCE [LARGE SCALE GENOMIC DNA]</scope>
    <source>
        <strain evidence="2 3">E</strain>
    </source>
</reference>
<sequence length="100" mass="11265">KFDAANVLERQNDVYRFRLLGSPQSLALSRVFSVVESAKTELSIQDYTVPQTTLGQIFNGFAAKQTQETGVARGLDVKKKRKAKKEPKSKQHDNYLAHRA</sequence>
<feature type="region of interest" description="Disordered" evidence="1">
    <location>
        <begin position="72"/>
        <end position="100"/>
    </location>
</feature>
<feature type="compositionally biased region" description="Basic and acidic residues" evidence="1">
    <location>
        <begin position="86"/>
        <end position="100"/>
    </location>
</feature>
<protein>
    <submittedName>
        <fullName evidence="2">Uncharacterized protein</fullName>
    </submittedName>
</protein>
<organism evidence="2 3">
    <name type="scientific">Aphanomyces astaci</name>
    <name type="common">Crayfish plague agent</name>
    <dbReference type="NCBI Taxonomy" id="112090"/>
    <lineage>
        <taxon>Eukaryota</taxon>
        <taxon>Sar</taxon>
        <taxon>Stramenopiles</taxon>
        <taxon>Oomycota</taxon>
        <taxon>Saprolegniomycetes</taxon>
        <taxon>Saprolegniales</taxon>
        <taxon>Verrucalvaceae</taxon>
        <taxon>Aphanomyces</taxon>
    </lineage>
</organism>
<dbReference type="AlphaFoldDB" id="A0A6A4ZHF7"/>
<name>A0A6A4ZHF7_APHAT</name>
<dbReference type="EMBL" id="VJMI01018128">
    <property type="protein sequence ID" value="KAF0711412.1"/>
    <property type="molecule type" value="Genomic_DNA"/>
</dbReference>
<dbReference type="Proteomes" id="UP000469452">
    <property type="component" value="Unassembled WGS sequence"/>
</dbReference>